<reference evidence="2" key="8">
    <citation type="journal article" date="2005" name="Science">
        <title>Antisense Transcription in the Mammalian Transcriptome.</title>
        <authorList>
            <consortium name="RIKEN Genome Exploration Research Group and Genome Science Group (Genome Network Project Core Group) and the FANTOM Consortium"/>
        </authorList>
    </citation>
    <scope>NUCLEOTIDE SEQUENCE</scope>
    <source>
        <strain evidence="2">C57BL/6J</strain>
        <tissue evidence="2">Thymus</tissue>
    </source>
</reference>
<name>Q3V3P8_MOUSE</name>
<feature type="compositionally biased region" description="Low complexity" evidence="1">
    <location>
        <begin position="54"/>
        <end position="71"/>
    </location>
</feature>
<reference evidence="2" key="3">
    <citation type="journal article" date="2000" name="Genome Res.">
        <title>RIKEN integrated sequence analysis (RISA) system--384-format sequencing pipeline with 384 multicapillary sequencer.</title>
        <authorList>
            <person name="Shibata K."/>
            <person name="Itoh M."/>
            <person name="Aizawa K."/>
            <person name="Nagaoka S."/>
            <person name="Sasaki N."/>
            <person name="Carninci P."/>
            <person name="Konno H."/>
            <person name="Akiyama J."/>
            <person name="Nishi K."/>
            <person name="Kitsunai T."/>
            <person name="Tashiro H."/>
            <person name="Itoh M."/>
            <person name="Sumi N."/>
            <person name="Ishii Y."/>
            <person name="Nakamura S."/>
            <person name="Hazama M."/>
            <person name="Nishine T."/>
            <person name="Harada A."/>
            <person name="Yamamoto R."/>
            <person name="Matsumoto H."/>
            <person name="Sakaguchi S."/>
            <person name="Ikegami T."/>
            <person name="Kashiwagi K."/>
            <person name="Fujiwake S."/>
            <person name="Inoue K."/>
            <person name="Togawa Y."/>
            <person name="Izawa M."/>
            <person name="Ohara E."/>
            <person name="Watahiki M."/>
            <person name="Yoneda Y."/>
            <person name="Ishikawa T."/>
            <person name="Ozawa K."/>
            <person name="Tanaka T."/>
            <person name="Matsuura S."/>
            <person name="Kawai J."/>
            <person name="Okazaki Y."/>
            <person name="Muramatsu M."/>
            <person name="Inoue Y."/>
            <person name="Kira A."/>
            <person name="Hayashizaki Y."/>
        </authorList>
    </citation>
    <scope>NUCLEOTIDE SEQUENCE</scope>
    <source>
        <strain evidence="2">C57BL/6J</strain>
        <tissue evidence="2">Thymus</tissue>
    </source>
</reference>
<reference evidence="2" key="2">
    <citation type="journal article" date="2000" name="Genome Res.">
        <title>Normalization and subtraction of cap-trapper-selected cDNAs to prepare full-length cDNA libraries for rapid discovery of new genes.</title>
        <authorList>
            <person name="Carninci P."/>
            <person name="Shibata Y."/>
            <person name="Hayatsu N."/>
            <person name="Sugahara Y."/>
            <person name="Shibata K."/>
            <person name="Itoh M."/>
            <person name="Konno H."/>
            <person name="Okazaki Y."/>
            <person name="Muramatsu M."/>
            <person name="Hayashizaki Y."/>
        </authorList>
    </citation>
    <scope>NUCLEOTIDE SEQUENCE</scope>
    <source>
        <strain evidence="2">C57BL/6J</strain>
        <tissue evidence="2">Thymus</tissue>
    </source>
</reference>
<evidence type="ECO:0000256" key="1">
    <source>
        <dbReference type="SAM" id="MobiDB-lite"/>
    </source>
</evidence>
<dbReference type="AlphaFoldDB" id="Q3V3P8"/>
<reference evidence="2" key="5">
    <citation type="submission" date="2001-07" db="EMBL/GenBank/DDBJ databases">
        <authorList>
            <person name="Adachi J."/>
            <person name="Aizawa K."/>
            <person name="Akimura T."/>
            <person name="Arakawa T."/>
            <person name="Bono H."/>
            <person name="Carninci P."/>
            <person name="Fukuda S."/>
            <person name="Furuno M."/>
            <person name="Hanagaki T."/>
            <person name="Hara A."/>
            <person name="Hashizume W."/>
            <person name="Hayashida K."/>
            <person name="Hayatsu N."/>
            <person name="Hiramoto K."/>
            <person name="Hiraoka T."/>
            <person name="Hirozane T."/>
            <person name="Hori F."/>
            <person name="Imotani K."/>
            <person name="Ishii Y."/>
            <person name="Itoh M."/>
            <person name="Kagawa I."/>
            <person name="Kasukawa T."/>
            <person name="Katoh H."/>
            <person name="Kawai J."/>
            <person name="Kojima Y."/>
            <person name="Kondo S."/>
            <person name="Konno H."/>
            <person name="Kouda M."/>
            <person name="Koya S."/>
            <person name="Kurihara C."/>
            <person name="Matsuyama T."/>
            <person name="Miyazaki A."/>
            <person name="Murata M."/>
            <person name="Nakamura M."/>
            <person name="Nishi K."/>
            <person name="Nomura K."/>
            <person name="Numazaki R."/>
            <person name="Ohno M."/>
            <person name="Ohsato N."/>
            <person name="Okazaki Y."/>
            <person name="Saito R."/>
            <person name="Saitoh H."/>
            <person name="Sakai C."/>
            <person name="Sakai K."/>
            <person name="Sakazume N."/>
            <person name="Sano H."/>
            <person name="Sasaki D."/>
            <person name="Shibata K."/>
            <person name="Shinagawa A."/>
            <person name="Shiraki T."/>
            <person name="Sogabe Y."/>
            <person name="Tagami M."/>
            <person name="Tagawa A."/>
            <person name="Takahashi F."/>
            <person name="Takaku-Akahira S."/>
            <person name="Takeda Y."/>
            <person name="Tanaka T."/>
            <person name="Tomaru A."/>
            <person name="Toya T."/>
            <person name="Yasunishi A."/>
            <person name="Muramatsu M."/>
            <person name="Hayashizaki Y."/>
        </authorList>
    </citation>
    <scope>NUCLEOTIDE SEQUENCE</scope>
    <source>
        <strain evidence="2">C57BL/6J</strain>
        <tissue evidence="2">Thymus</tissue>
    </source>
</reference>
<evidence type="ECO:0000313" key="2">
    <source>
        <dbReference type="EMBL" id="BAE20508.1"/>
    </source>
</evidence>
<reference evidence="2" key="7">
    <citation type="journal article" date="2005" name="Science">
        <title>The Transcriptional Landscape of the Mammalian Genome.</title>
        <authorList>
            <consortium name="The FANTOM Consortium"/>
            <consortium name="Riken Genome Exploration Research Group and Genome Science Group (Genome Network Project Core Group)"/>
        </authorList>
    </citation>
    <scope>NUCLEOTIDE SEQUENCE</scope>
    <source>
        <strain evidence="2">C57BL/6J</strain>
        <tissue evidence="2">Thymus</tissue>
    </source>
</reference>
<accession>Q3V3P8</accession>
<dbReference type="EMBL" id="AK037283">
    <property type="protein sequence ID" value="BAE20508.1"/>
    <property type="molecule type" value="mRNA"/>
</dbReference>
<reference evidence="2" key="1">
    <citation type="journal article" date="1999" name="Methods Enzymol.">
        <title>High-efficiency full-length cDNA cloning.</title>
        <authorList>
            <person name="Carninci P."/>
            <person name="Hayashizaki Y."/>
        </authorList>
    </citation>
    <scope>NUCLEOTIDE SEQUENCE</scope>
    <source>
        <strain evidence="2">C57BL/6J</strain>
        <tissue evidence="2">Thymus</tissue>
    </source>
</reference>
<feature type="region of interest" description="Disordered" evidence="1">
    <location>
        <begin position="100"/>
        <end position="145"/>
    </location>
</feature>
<feature type="region of interest" description="Disordered" evidence="1">
    <location>
        <begin position="32"/>
        <end position="72"/>
    </location>
</feature>
<proteinExistence type="evidence at transcript level"/>
<feature type="compositionally biased region" description="Gly residues" evidence="1">
    <location>
        <begin position="104"/>
        <end position="119"/>
    </location>
</feature>
<reference evidence="2" key="4">
    <citation type="journal article" date="2001" name="Nature">
        <title>Functional annotation of a full-length mouse cDNA collection.</title>
        <authorList>
            <consortium name="The RIKEN Genome Exploration Research Group Phase II Team and the FANTOM Consortium"/>
        </authorList>
    </citation>
    <scope>NUCLEOTIDE SEQUENCE</scope>
    <source>
        <strain evidence="2">C57BL/6J</strain>
        <tissue evidence="2">Thymus</tissue>
    </source>
</reference>
<reference evidence="2" key="6">
    <citation type="journal article" date="2002" name="Nature">
        <title>Analysis of the mouse transcriptome based on functional annotation of 60,770 full-length cDNAs.</title>
        <authorList>
            <consortium name="The FANTOM Consortium and the RIKEN Genome Exploration Research Group Phase I and II Team"/>
        </authorList>
    </citation>
    <scope>NUCLEOTIDE SEQUENCE</scope>
    <source>
        <strain evidence="2">C57BL/6J</strain>
        <tissue evidence="2">Thymus</tissue>
    </source>
</reference>
<organism evidence="2">
    <name type="scientific">Mus musculus</name>
    <name type="common">Mouse</name>
    <dbReference type="NCBI Taxonomy" id="10090"/>
    <lineage>
        <taxon>Eukaryota</taxon>
        <taxon>Metazoa</taxon>
        <taxon>Chordata</taxon>
        <taxon>Craniata</taxon>
        <taxon>Vertebrata</taxon>
        <taxon>Euteleostomi</taxon>
        <taxon>Mammalia</taxon>
        <taxon>Eutheria</taxon>
        <taxon>Euarchontoglires</taxon>
        <taxon>Glires</taxon>
        <taxon>Rodentia</taxon>
        <taxon>Myomorpha</taxon>
        <taxon>Muroidea</taxon>
        <taxon>Muridae</taxon>
        <taxon>Murinae</taxon>
        <taxon>Mus</taxon>
        <taxon>Mus</taxon>
    </lineage>
</organism>
<protein>
    <submittedName>
        <fullName evidence="2">Uncharacterized protein</fullName>
    </submittedName>
</protein>
<sequence>MTHSHGAFRQVAKKAGCFHRGLWPQRVPLRASFQQSSGEPLTKTDWRVSRPSHPASAWQSGPPQSPSSSSPRLLVPICSLFRSATLGRCRSSRPRFLGLAASLRGGGSGNGRGRVGQGGSRRECGQATALRRGQANEAAPGSEAR</sequence>